<dbReference type="InterPro" id="IPR008909">
    <property type="entry name" value="DALR_anticod-bd"/>
</dbReference>
<dbReference type="InterPro" id="IPR006194">
    <property type="entry name" value="Gly-tRNA-synth_heterodimer"/>
</dbReference>
<evidence type="ECO:0000256" key="4">
    <source>
        <dbReference type="ARBA" id="ARBA00022598"/>
    </source>
</evidence>
<dbReference type="PANTHER" id="PTHR30075">
    <property type="entry name" value="GLYCYL-TRNA SYNTHETASE"/>
    <property type="match status" value="1"/>
</dbReference>
<keyword evidence="13" id="KW-1185">Reference proteome</keyword>
<dbReference type="KEGG" id="dbr:Deba_1977"/>
<dbReference type="EMBL" id="CP002085">
    <property type="protein sequence ID" value="ADK85342.1"/>
    <property type="molecule type" value="Genomic_DNA"/>
</dbReference>
<dbReference type="HAMAP" id="MF_00255">
    <property type="entry name" value="Gly_tRNA_synth_beta"/>
    <property type="match status" value="1"/>
</dbReference>
<evidence type="ECO:0000256" key="6">
    <source>
        <dbReference type="ARBA" id="ARBA00022840"/>
    </source>
</evidence>
<dbReference type="PRINTS" id="PR01045">
    <property type="entry name" value="TRNASYNTHGB"/>
</dbReference>
<comment type="subcellular location">
    <subcellularLocation>
        <location evidence="1 10">Cytoplasm</location>
    </subcellularLocation>
</comment>
<dbReference type="OrthoDB" id="9775440at2"/>
<keyword evidence="5 10" id="KW-0547">Nucleotide-binding</keyword>
<evidence type="ECO:0000313" key="12">
    <source>
        <dbReference type="EMBL" id="ADK85342.1"/>
    </source>
</evidence>
<dbReference type="InterPro" id="IPR015944">
    <property type="entry name" value="Gly-tRNA-synth_bsu"/>
</dbReference>
<comment type="similarity">
    <text evidence="2 10">Belongs to the class-II aminoacyl-tRNA synthetase family.</text>
</comment>
<dbReference type="Pfam" id="PF05746">
    <property type="entry name" value="DALR_1"/>
    <property type="match status" value="1"/>
</dbReference>
<keyword evidence="4 10" id="KW-0436">Ligase</keyword>
<dbReference type="Proteomes" id="UP000009047">
    <property type="component" value="Chromosome"/>
</dbReference>
<evidence type="ECO:0000256" key="8">
    <source>
        <dbReference type="ARBA" id="ARBA00023146"/>
    </source>
</evidence>
<dbReference type="GO" id="GO:0006420">
    <property type="term" value="P:arginyl-tRNA aminoacylation"/>
    <property type="evidence" value="ECO:0007669"/>
    <property type="project" value="InterPro"/>
</dbReference>
<evidence type="ECO:0000256" key="3">
    <source>
        <dbReference type="ARBA" id="ARBA00022490"/>
    </source>
</evidence>
<dbReference type="HOGENOM" id="CLU_007220_2_2_7"/>
<keyword evidence="3 10" id="KW-0963">Cytoplasm</keyword>
<dbReference type="AlphaFoldDB" id="E1QL77"/>
<proteinExistence type="inferred from homology"/>
<evidence type="ECO:0000256" key="5">
    <source>
        <dbReference type="ARBA" id="ARBA00022741"/>
    </source>
</evidence>
<dbReference type="GO" id="GO:0004814">
    <property type="term" value="F:arginine-tRNA ligase activity"/>
    <property type="evidence" value="ECO:0007669"/>
    <property type="project" value="InterPro"/>
</dbReference>
<sequence length="695" mass="75216">MAELLFEIGCEEMPARFVAPGIEQMAALGAEMLVREGLCASPDAAQVKAFGAPRRLALWARNLAAIQPDRQEQVLGPPKANAYDQNGEPTKAALGFAKSQGVELTSLTFIDTDKGPRLGYVKTIAGRPAMAVLPELLVKLVESLHFAKSMRWGSEKFRFARPIHWFVALFDGQVVPLEITGVKSGDQTRGHRFMAPQAIQVRGGEDYLTKLRQAHVLVDRPERIEATRQQVAQAAAQAGGRLLADEALLLENADLVEQPTACWGSFDKQFLEVPREVVITAMREHQRYHSLEDDQGRLLPAFIAVNNTTPRDLAVVANGHQRVLRARLADARFFLDEDRKRPLADYLGDLQNVTYHAKLGSSFDKVQRVIDLAVWLAQRLAPELVEPTRRAAQLAKCDLVTGMVGEFPSLQGVIGAEYARRDGEDPQVATAIAEHYQPVGADAPLPKGMIGALVGLADRIDTICGLFGVGEAPTGAADPYALRRAAIAVLRLLMEKNLTISLSQTLAQALAGLAGRLSAADQTVADEVTKFFAARLAGLMAEAGAPTDVAQAVLAAGLDDPGAAMARAKALAAVKDSPDFAPLAAGMKRVMNILKKEAAQVPSHAPDPALMTIEAERQLRQAVLAVADEAQALFASGDYAQFLRRLSELKGPIDAFFDGVLVMDNDQAVRQNRLALLESVARLFRGLAEFTYLQL</sequence>
<reference evidence="12 13" key="1">
    <citation type="journal article" date="2010" name="Stand. Genomic Sci.">
        <title>Complete genome sequence of Desulfarculus baarsii type strain (2st14).</title>
        <authorList>
            <person name="Sun H."/>
            <person name="Spring S."/>
            <person name="Lapidus A."/>
            <person name="Davenport K."/>
            <person name="Del Rio T.G."/>
            <person name="Tice H."/>
            <person name="Nolan M."/>
            <person name="Copeland A."/>
            <person name="Cheng J.F."/>
            <person name="Lucas S."/>
            <person name="Tapia R."/>
            <person name="Goodwin L."/>
            <person name="Pitluck S."/>
            <person name="Ivanova N."/>
            <person name="Pagani I."/>
            <person name="Mavromatis K."/>
            <person name="Ovchinnikova G."/>
            <person name="Pati A."/>
            <person name="Chen A."/>
            <person name="Palaniappan K."/>
            <person name="Hauser L."/>
            <person name="Chang Y.J."/>
            <person name="Jeffries C.D."/>
            <person name="Detter J.C."/>
            <person name="Han C."/>
            <person name="Rohde M."/>
            <person name="Brambilla E."/>
            <person name="Goker M."/>
            <person name="Woyke T."/>
            <person name="Bristow J."/>
            <person name="Eisen J.A."/>
            <person name="Markowitz V."/>
            <person name="Hugenholtz P."/>
            <person name="Kyrpides N.C."/>
            <person name="Klenk H.P."/>
            <person name="Land M."/>
        </authorList>
    </citation>
    <scope>NUCLEOTIDE SEQUENCE [LARGE SCALE GENOMIC DNA]</scope>
    <source>
        <strain evidence="13">ATCC 33931 / DSM 2075 / LMG 7858 / VKM B-1802 / 2st14</strain>
    </source>
</reference>
<dbReference type="GO" id="GO:0005829">
    <property type="term" value="C:cytosol"/>
    <property type="evidence" value="ECO:0007669"/>
    <property type="project" value="TreeGrafter"/>
</dbReference>
<evidence type="ECO:0000256" key="2">
    <source>
        <dbReference type="ARBA" id="ARBA00008226"/>
    </source>
</evidence>
<comment type="catalytic activity">
    <reaction evidence="9 10">
        <text>tRNA(Gly) + glycine + ATP = glycyl-tRNA(Gly) + AMP + diphosphate</text>
        <dbReference type="Rhea" id="RHEA:16013"/>
        <dbReference type="Rhea" id="RHEA-COMP:9664"/>
        <dbReference type="Rhea" id="RHEA-COMP:9683"/>
        <dbReference type="ChEBI" id="CHEBI:30616"/>
        <dbReference type="ChEBI" id="CHEBI:33019"/>
        <dbReference type="ChEBI" id="CHEBI:57305"/>
        <dbReference type="ChEBI" id="CHEBI:78442"/>
        <dbReference type="ChEBI" id="CHEBI:78522"/>
        <dbReference type="ChEBI" id="CHEBI:456215"/>
        <dbReference type="EC" id="6.1.1.14"/>
    </reaction>
</comment>
<comment type="subunit">
    <text evidence="10">Tetramer of two alpha and two beta subunits.</text>
</comment>
<dbReference type="RefSeq" id="WP_013258783.1">
    <property type="nucleotide sequence ID" value="NC_014365.1"/>
</dbReference>
<name>E1QL77_DESB2</name>
<dbReference type="PANTHER" id="PTHR30075:SF2">
    <property type="entry name" value="GLYCINE--TRNA LIGASE, CHLOROPLASTIC_MITOCHONDRIAL 2"/>
    <property type="match status" value="1"/>
</dbReference>
<gene>
    <name evidence="10" type="primary">glyS</name>
    <name evidence="12" type="ordered locus">Deba_1977</name>
</gene>
<evidence type="ECO:0000256" key="1">
    <source>
        <dbReference type="ARBA" id="ARBA00004496"/>
    </source>
</evidence>
<evidence type="ECO:0000256" key="10">
    <source>
        <dbReference type="HAMAP-Rule" id="MF_00255"/>
    </source>
</evidence>
<keyword evidence="6 10" id="KW-0067">ATP-binding</keyword>
<keyword evidence="8 10" id="KW-0030">Aminoacyl-tRNA synthetase</keyword>
<dbReference type="EC" id="6.1.1.14" evidence="10"/>
<organism evidence="12 13">
    <name type="scientific">Desulfarculus baarsii (strain ATCC 33931 / DSM 2075 / LMG 7858 / VKM B-1802 / 2st14)</name>
    <dbReference type="NCBI Taxonomy" id="644282"/>
    <lineage>
        <taxon>Bacteria</taxon>
        <taxon>Pseudomonadati</taxon>
        <taxon>Thermodesulfobacteriota</taxon>
        <taxon>Desulfarculia</taxon>
        <taxon>Desulfarculales</taxon>
        <taxon>Desulfarculaceae</taxon>
        <taxon>Desulfarculus</taxon>
    </lineage>
</organism>
<evidence type="ECO:0000259" key="11">
    <source>
        <dbReference type="Pfam" id="PF05746"/>
    </source>
</evidence>
<evidence type="ECO:0000256" key="7">
    <source>
        <dbReference type="ARBA" id="ARBA00022917"/>
    </source>
</evidence>
<dbReference type="SUPFAM" id="SSF109604">
    <property type="entry name" value="HD-domain/PDEase-like"/>
    <property type="match status" value="1"/>
</dbReference>
<dbReference type="GO" id="GO:0005524">
    <property type="term" value="F:ATP binding"/>
    <property type="evidence" value="ECO:0007669"/>
    <property type="project" value="UniProtKB-UniRule"/>
</dbReference>
<accession>E1QL77</accession>
<protein>
    <recommendedName>
        <fullName evidence="10">Glycine--tRNA ligase beta subunit</fullName>
        <ecNumber evidence="10">6.1.1.14</ecNumber>
    </recommendedName>
    <alternativeName>
        <fullName evidence="10">Glycyl-tRNA synthetase beta subunit</fullName>
        <shortName evidence="10">GlyRS</shortName>
    </alternativeName>
</protein>
<evidence type="ECO:0000256" key="9">
    <source>
        <dbReference type="ARBA" id="ARBA00047937"/>
    </source>
</evidence>
<keyword evidence="7 10" id="KW-0648">Protein biosynthesis</keyword>
<feature type="domain" description="DALR anticodon binding" evidence="11">
    <location>
        <begin position="587"/>
        <end position="685"/>
    </location>
</feature>
<dbReference type="GO" id="GO:0006426">
    <property type="term" value="P:glycyl-tRNA aminoacylation"/>
    <property type="evidence" value="ECO:0007669"/>
    <property type="project" value="UniProtKB-UniRule"/>
</dbReference>
<dbReference type="Pfam" id="PF02092">
    <property type="entry name" value="tRNA_synt_2f"/>
    <property type="match status" value="1"/>
</dbReference>
<dbReference type="STRING" id="644282.Deba_1977"/>
<dbReference type="eggNOG" id="COG0751">
    <property type="taxonomic scope" value="Bacteria"/>
</dbReference>
<dbReference type="NCBIfam" id="TIGR00211">
    <property type="entry name" value="glyS"/>
    <property type="match status" value="1"/>
</dbReference>
<dbReference type="PROSITE" id="PS50861">
    <property type="entry name" value="AA_TRNA_LIGASE_II_GLYAB"/>
    <property type="match status" value="1"/>
</dbReference>
<dbReference type="GO" id="GO:0004820">
    <property type="term" value="F:glycine-tRNA ligase activity"/>
    <property type="evidence" value="ECO:0007669"/>
    <property type="project" value="UniProtKB-UniRule"/>
</dbReference>
<evidence type="ECO:0000313" key="13">
    <source>
        <dbReference type="Proteomes" id="UP000009047"/>
    </source>
</evidence>